<keyword evidence="4" id="KW-1185">Reference proteome</keyword>
<accession>A0A2V1AWE6</accession>
<reference evidence="3 4" key="1">
    <citation type="submission" date="2017-12" db="EMBL/GenBank/DDBJ databases">
        <title>Genome Sequence of a Multidrug-Resistant Candida haemulonii Isolate from a Patient with Chronic Leg Ulcers in Israel.</title>
        <authorList>
            <person name="Chow N.A."/>
            <person name="Gade L."/>
            <person name="Batra D."/>
            <person name="Rowe L.A."/>
            <person name="Ben-Ami R."/>
            <person name="Loparev V.N."/>
            <person name="Litvintseva A.P."/>
        </authorList>
    </citation>
    <scope>NUCLEOTIDE SEQUENCE [LARGE SCALE GENOMIC DNA]</scope>
    <source>
        <strain evidence="3 4">B11899</strain>
    </source>
</reference>
<dbReference type="EMBL" id="PKFO01000006">
    <property type="protein sequence ID" value="PVH22114.1"/>
    <property type="molecule type" value="Genomic_DNA"/>
</dbReference>
<proteinExistence type="inferred from homology"/>
<dbReference type="InterPro" id="IPR007955">
    <property type="entry name" value="Bystin"/>
</dbReference>
<dbReference type="Proteomes" id="UP000244309">
    <property type="component" value="Unassembled WGS sequence"/>
</dbReference>
<sequence length="442" mass="50104">MGKIETTVSSRKRHNPLERDIASDGGNLKKRFPGSSEKGSSQHDGFYDASISRKILKLAKSQQEELDEDTNSQVSVALESDDESQRSVSDMEEYDMAMDQAILSDNDYEEESQVILHNENDQSLVDSYFGNAEQATVTLADKIMAKIQEKELRQASADDIVSDQQGVRLPPKVIAAYQKIGQILSTYRHGKLPKLFKVLPSLRNWEDVLFVTDPGSWTPHAVCEATKLFVSNLSSNEAQIFIETVLLPKFRQSIEDSDNHTLDYHLYRALKKSLYKPAAFFKGFLLPLVDDQCTLREAMIASSVLSKISIPSLHSSVALTQLAQRSYTPARTVFIRVLIEKKYALPYQTLDDLVFYFMRFRQASNDDQILAEDAVLPVVWHKAFLAFAQRYKNDITDDQRDFLLETLRQRFHGAIGPDIRRELVSGSNRSTATDDLAMERAF</sequence>
<dbReference type="GeneID" id="37010113"/>
<dbReference type="STRING" id="45357.A0A2V1AWE6"/>
<dbReference type="PANTHER" id="PTHR12821:SF0">
    <property type="entry name" value="BYSTIN"/>
    <property type="match status" value="1"/>
</dbReference>
<dbReference type="Pfam" id="PF05291">
    <property type="entry name" value="Bystin"/>
    <property type="match status" value="1"/>
</dbReference>
<evidence type="ECO:0008006" key="5">
    <source>
        <dbReference type="Google" id="ProtNLM"/>
    </source>
</evidence>
<dbReference type="GO" id="GO:0006364">
    <property type="term" value="P:rRNA processing"/>
    <property type="evidence" value="ECO:0007669"/>
    <property type="project" value="TreeGrafter"/>
</dbReference>
<protein>
    <recommendedName>
        <fullName evidence="5">Bystin</fullName>
    </recommendedName>
</protein>
<name>A0A2V1AWE6_9ASCO</name>
<feature type="region of interest" description="Disordered" evidence="2">
    <location>
        <begin position="62"/>
        <end position="90"/>
    </location>
</feature>
<comment type="caution">
    <text evidence="3">The sequence shown here is derived from an EMBL/GenBank/DDBJ whole genome shotgun (WGS) entry which is preliminary data.</text>
</comment>
<dbReference type="GO" id="GO:0030688">
    <property type="term" value="C:preribosome, small subunit precursor"/>
    <property type="evidence" value="ECO:0007669"/>
    <property type="project" value="TreeGrafter"/>
</dbReference>
<dbReference type="OrthoDB" id="2192561at2759"/>
<dbReference type="GO" id="GO:0005737">
    <property type="term" value="C:cytoplasm"/>
    <property type="evidence" value="ECO:0007669"/>
    <property type="project" value="TreeGrafter"/>
</dbReference>
<evidence type="ECO:0000256" key="1">
    <source>
        <dbReference type="ARBA" id="ARBA00007114"/>
    </source>
</evidence>
<dbReference type="RefSeq" id="XP_025343054.1">
    <property type="nucleotide sequence ID" value="XM_025488392.1"/>
</dbReference>
<gene>
    <name evidence="3" type="ORF">CXQ85_004783</name>
</gene>
<organism evidence="3 4">
    <name type="scientific">Candidozyma haemuli</name>
    <dbReference type="NCBI Taxonomy" id="45357"/>
    <lineage>
        <taxon>Eukaryota</taxon>
        <taxon>Fungi</taxon>
        <taxon>Dikarya</taxon>
        <taxon>Ascomycota</taxon>
        <taxon>Saccharomycotina</taxon>
        <taxon>Pichiomycetes</taxon>
        <taxon>Metschnikowiaceae</taxon>
        <taxon>Candidozyma</taxon>
    </lineage>
</organism>
<dbReference type="GO" id="GO:0005730">
    <property type="term" value="C:nucleolus"/>
    <property type="evidence" value="ECO:0007669"/>
    <property type="project" value="TreeGrafter"/>
</dbReference>
<dbReference type="AlphaFoldDB" id="A0A2V1AWE6"/>
<evidence type="ECO:0000256" key="2">
    <source>
        <dbReference type="SAM" id="MobiDB-lite"/>
    </source>
</evidence>
<evidence type="ECO:0000313" key="4">
    <source>
        <dbReference type="Proteomes" id="UP000244309"/>
    </source>
</evidence>
<comment type="similarity">
    <text evidence="1">Belongs to the bystin family.</text>
</comment>
<evidence type="ECO:0000313" key="3">
    <source>
        <dbReference type="EMBL" id="PVH22114.1"/>
    </source>
</evidence>
<dbReference type="GO" id="GO:0030515">
    <property type="term" value="F:snoRNA binding"/>
    <property type="evidence" value="ECO:0007669"/>
    <property type="project" value="TreeGrafter"/>
</dbReference>
<dbReference type="PANTHER" id="PTHR12821">
    <property type="entry name" value="BYSTIN"/>
    <property type="match status" value="1"/>
</dbReference>
<feature type="region of interest" description="Disordered" evidence="2">
    <location>
        <begin position="1"/>
        <end position="46"/>
    </location>
</feature>
<dbReference type="VEuPathDB" id="FungiDB:CXQ85_004783"/>